<dbReference type="InterPro" id="IPR017871">
    <property type="entry name" value="ABC_transporter-like_CS"/>
</dbReference>
<comment type="similarity">
    <text evidence="1">Belongs to the ABC transporter superfamily.</text>
</comment>
<organism evidence="6 7">
    <name type="scientific">Butyrivibrio hungatei</name>
    <dbReference type="NCBI Taxonomy" id="185008"/>
    <lineage>
        <taxon>Bacteria</taxon>
        <taxon>Bacillati</taxon>
        <taxon>Bacillota</taxon>
        <taxon>Clostridia</taxon>
        <taxon>Lachnospirales</taxon>
        <taxon>Lachnospiraceae</taxon>
        <taxon>Butyrivibrio</taxon>
    </lineage>
</organism>
<dbReference type="Pfam" id="PF00005">
    <property type="entry name" value="ABC_tran"/>
    <property type="match status" value="1"/>
</dbReference>
<keyword evidence="2" id="KW-0813">Transport</keyword>
<feature type="domain" description="ABC transporter" evidence="5">
    <location>
        <begin position="10"/>
        <end position="241"/>
    </location>
</feature>
<evidence type="ECO:0000256" key="4">
    <source>
        <dbReference type="ARBA" id="ARBA00022840"/>
    </source>
</evidence>
<dbReference type="EMBL" id="CP017831">
    <property type="protein sequence ID" value="AOZ95806.1"/>
    <property type="molecule type" value="Genomic_DNA"/>
</dbReference>
<dbReference type="InterPro" id="IPR027417">
    <property type="entry name" value="P-loop_NTPase"/>
</dbReference>
<dbReference type="SUPFAM" id="SSF52540">
    <property type="entry name" value="P-loop containing nucleoside triphosphate hydrolases"/>
    <property type="match status" value="1"/>
</dbReference>
<dbReference type="OrthoDB" id="9809205at2"/>
<dbReference type="PANTHER" id="PTHR43335:SF4">
    <property type="entry name" value="ABC TRANSPORTER, ATP-BINDING PROTEIN"/>
    <property type="match status" value="1"/>
</dbReference>
<evidence type="ECO:0000259" key="5">
    <source>
        <dbReference type="PROSITE" id="PS50893"/>
    </source>
</evidence>
<dbReference type="KEGG" id="bhu:bhn_I0772"/>
<dbReference type="RefSeq" id="WP_071175545.1">
    <property type="nucleotide sequence ID" value="NZ_CP017831.1"/>
</dbReference>
<dbReference type="SMART" id="SM00382">
    <property type="entry name" value="AAA"/>
    <property type="match status" value="1"/>
</dbReference>
<gene>
    <name evidence="6" type="ORF">bhn_I0772</name>
</gene>
<dbReference type="Proteomes" id="UP000179284">
    <property type="component" value="Chromosome I"/>
</dbReference>
<keyword evidence="7" id="KW-1185">Reference proteome</keyword>
<dbReference type="GO" id="GO:0016887">
    <property type="term" value="F:ATP hydrolysis activity"/>
    <property type="evidence" value="ECO:0007669"/>
    <property type="project" value="InterPro"/>
</dbReference>
<evidence type="ECO:0000256" key="1">
    <source>
        <dbReference type="ARBA" id="ARBA00005417"/>
    </source>
</evidence>
<dbReference type="InterPro" id="IPR003593">
    <property type="entry name" value="AAA+_ATPase"/>
</dbReference>
<name>A0A1D9NZL4_9FIRM</name>
<dbReference type="InterPro" id="IPR003439">
    <property type="entry name" value="ABC_transporter-like_ATP-bd"/>
</dbReference>
<dbReference type="GO" id="GO:0005524">
    <property type="term" value="F:ATP binding"/>
    <property type="evidence" value="ECO:0007669"/>
    <property type="project" value="UniProtKB-KW"/>
</dbReference>
<protein>
    <submittedName>
        <fullName evidence="6">ABC transporter ATP-binding protein</fullName>
    </submittedName>
</protein>
<evidence type="ECO:0000313" key="6">
    <source>
        <dbReference type="EMBL" id="AOZ95806.1"/>
    </source>
</evidence>
<evidence type="ECO:0000313" key="7">
    <source>
        <dbReference type="Proteomes" id="UP000179284"/>
    </source>
</evidence>
<proteinExistence type="inferred from homology"/>
<reference evidence="7" key="1">
    <citation type="submission" date="2016-10" db="EMBL/GenBank/DDBJ databases">
        <title>The complete genome sequence of the rumen bacterium Butyrivibrio hungatei MB2003.</title>
        <authorList>
            <person name="Palevich N."/>
            <person name="Kelly W.J."/>
            <person name="Leahy S.C."/>
            <person name="Altermann E."/>
            <person name="Rakonjac J."/>
            <person name="Attwood G.T."/>
        </authorList>
    </citation>
    <scope>NUCLEOTIDE SEQUENCE [LARGE SCALE GENOMIC DNA]</scope>
    <source>
        <strain evidence="7">MB2003</strain>
    </source>
</reference>
<dbReference type="PANTHER" id="PTHR43335">
    <property type="entry name" value="ABC TRANSPORTER, ATP-BINDING PROTEIN"/>
    <property type="match status" value="1"/>
</dbReference>
<dbReference type="PROSITE" id="PS50893">
    <property type="entry name" value="ABC_TRANSPORTER_2"/>
    <property type="match status" value="1"/>
</dbReference>
<keyword evidence="4 6" id="KW-0067">ATP-binding</keyword>
<dbReference type="PROSITE" id="PS00211">
    <property type="entry name" value="ABC_TRANSPORTER_1"/>
    <property type="match status" value="1"/>
</dbReference>
<dbReference type="Gene3D" id="3.40.50.300">
    <property type="entry name" value="P-loop containing nucleotide triphosphate hydrolases"/>
    <property type="match status" value="1"/>
</dbReference>
<accession>A0A1D9NZL4</accession>
<dbReference type="AlphaFoldDB" id="A0A1D9NZL4"/>
<sequence length="281" mass="30619">MGSEISNAAIRLDNIIKSYGKHDVLKGVTMQVNKGNIYGLIGKNGAGKTTIFKMILGLSEYTSGTVSIDGSKNRKELFEGRSKVGFFVGSNFYGYLSGRANLEYYAAAKGLKGKALKQEVDRVLKVVGLTDGKENQKAKGYSLGMKQRLGIGNAILGNPDILILDEPTNGLDPQGIADIRHMIRRFRDEFGMTVIVSSHILGELENTADRFGIVHNGVIAKEITQDDLSAKRPEVELTVSAGNLERAKSILKENGIDILKEGKEKVTLEDYYFELIGGSAE</sequence>
<evidence type="ECO:0000256" key="3">
    <source>
        <dbReference type="ARBA" id="ARBA00022741"/>
    </source>
</evidence>
<evidence type="ECO:0000256" key="2">
    <source>
        <dbReference type="ARBA" id="ARBA00022448"/>
    </source>
</evidence>
<keyword evidence="3" id="KW-0547">Nucleotide-binding</keyword>